<reference evidence="2" key="2">
    <citation type="journal article" date="2012" name="PLoS ONE">
        <title>A Deeply Branching Thermophilic Bacterium with an Ancient Acetyl-CoA Pathway Dominates a Subsurface Ecosystem.</title>
        <authorList>
            <person name="Takami H."/>
            <person name="Noguchi H."/>
            <person name="Takaki Y."/>
            <person name="Uchiyama I."/>
            <person name="Toyoda A."/>
            <person name="Nishi S."/>
            <person name="Chee G.-J."/>
            <person name="Arai W."/>
            <person name="Nunoura T."/>
            <person name="Itoh T."/>
            <person name="Hattori M."/>
            <person name="Takai K."/>
        </authorList>
    </citation>
    <scope>NUCLEOTIDE SEQUENCE</scope>
</reference>
<keyword evidence="2" id="KW-0808">Transferase</keyword>
<feature type="domain" description="Methyltransferase type 11" evidence="1">
    <location>
        <begin position="40"/>
        <end position="136"/>
    </location>
</feature>
<reference evidence="2" key="1">
    <citation type="journal article" date="2005" name="Environ. Microbiol.">
        <title>Genetic and functional properties of uncultivated thermophilic crenarchaeotes from a subsurface gold mine as revealed by analysis of genome fragments.</title>
        <authorList>
            <person name="Nunoura T."/>
            <person name="Hirayama H."/>
            <person name="Takami H."/>
            <person name="Oida H."/>
            <person name="Nishi S."/>
            <person name="Shimamura S."/>
            <person name="Suzuki Y."/>
            <person name="Inagaki F."/>
            <person name="Takai K."/>
            <person name="Nealson K.H."/>
            <person name="Horikoshi K."/>
        </authorList>
    </citation>
    <scope>NUCLEOTIDE SEQUENCE</scope>
</reference>
<proteinExistence type="predicted"/>
<dbReference type="PANTHER" id="PTHR43591:SF24">
    <property type="entry name" value="2-METHOXY-6-POLYPRENYL-1,4-BENZOQUINOL METHYLASE, MITOCHONDRIAL"/>
    <property type="match status" value="1"/>
</dbReference>
<keyword evidence="2" id="KW-0489">Methyltransferase</keyword>
<sequence>MRDQFGRHAELYATSAVHARGADLEVVVRFAEPEKGDVALDVSTGAGHTALALAPYVARVVATDVTPEMLAVAGRLARERGVQNVDFQEADVRALPFPDETFHIVTCRTAAHHYPDLLGPVREMARVLRPGGRLVVSDTVSPADEVGDRFINAVEVLRDPTHVRDWTVAEWCQALRAAGLVVEAVQEMRLELDFPSWVERAGTPEELRSVLVAMLTRAPKRLRELFEIRTAPLRFALHKAVFRAVRPEGSAQDP</sequence>
<dbReference type="SUPFAM" id="SSF53335">
    <property type="entry name" value="S-adenosyl-L-methionine-dependent methyltransferases"/>
    <property type="match status" value="1"/>
</dbReference>
<dbReference type="AlphaFoldDB" id="H5SKP4"/>
<accession>H5SKP4</accession>
<dbReference type="PANTHER" id="PTHR43591">
    <property type="entry name" value="METHYLTRANSFERASE"/>
    <property type="match status" value="1"/>
</dbReference>
<name>H5SKP4_9ZZZZ</name>
<dbReference type="Gene3D" id="3.40.50.150">
    <property type="entry name" value="Vaccinia Virus protein VP39"/>
    <property type="match status" value="1"/>
</dbReference>
<dbReference type="Pfam" id="PF08241">
    <property type="entry name" value="Methyltransf_11"/>
    <property type="match status" value="1"/>
</dbReference>
<dbReference type="InterPro" id="IPR013216">
    <property type="entry name" value="Methyltransf_11"/>
</dbReference>
<evidence type="ECO:0000259" key="1">
    <source>
        <dbReference type="Pfam" id="PF08241"/>
    </source>
</evidence>
<dbReference type="EMBL" id="AP011756">
    <property type="protein sequence ID" value="BAL56730.1"/>
    <property type="molecule type" value="Genomic_DNA"/>
</dbReference>
<dbReference type="CDD" id="cd02440">
    <property type="entry name" value="AdoMet_MTases"/>
    <property type="match status" value="1"/>
</dbReference>
<dbReference type="GO" id="GO:0032259">
    <property type="term" value="P:methylation"/>
    <property type="evidence" value="ECO:0007669"/>
    <property type="project" value="UniProtKB-KW"/>
</dbReference>
<evidence type="ECO:0000313" key="2">
    <source>
        <dbReference type="EMBL" id="BAL56730.1"/>
    </source>
</evidence>
<organism evidence="2">
    <name type="scientific">uncultured prokaryote</name>
    <dbReference type="NCBI Taxonomy" id="198431"/>
    <lineage>
        <taxon>unclassified sequences</taxon>
        <taxon>environmental samples</taxon>
    </lineage>
</organism>
<dbReference type="InterPro" id="IPR029063">
    <property type="entry name" value="SAM-dependent_MTases_sf"/>
</dbReference>
<protein>
    <submittedName>
        <fullName evidence="2">Methyltransferase type 11</fullName>
    </submittedName>
</protein>
<dbReference type="GO" id="GO:0008757">
    <property type="term" value="F:S-adenosylmethionine-dependent methyltransferase activity"/>
    <property type="evidence" value="ECO:0007669"/>
    <property type="project" value="InterPro"/>
</dbReference>
<gene>
    <name evidence="2" type="ORF">HGMM_F42E07C32</name>
</gene>